<dbReference type="InterPro" id="IPR036188">
    <property type="entry name" value="FAD/NAD-bd_sf"/>
</dbReference>
<dbReference type="UniPathway" id="UPA00232"/>
<dbReference type="GO" id="GO:0016705">
    <property type="term" value="F:oxidoreductase activity, acting on paired donors, with incorporation or reduction of molecular oxygen"/>
    <property type="evidence" value="ECO:0007669"/>
    <property type="project" value="InterPro"/>
</dbReference>
<sequence>MPTATGRRPRRGTEPDRCPAGPETGAGGAHHGAQGALAETVSGVETMIDRRNPDIVIAGAGAVGALLGYALAMRGFEIALIDAGGLDQQASVRTSALSRASLRRLCGLGLWPLAGVEAAPLRALRIVDHSGYGRLSFDSADIGEADLGVIVNHGRLEAALRAKAQVRGVSWHRDRAEGVELGDTRIEVVMKGGGRLRAPLLIAADGAQSVIRERLGVAVLQYRYGQTAVCADIRLGHTHEDTAWQRFLRHGPCALLPLPDANRASLIWSTADYEAQRLRGLCDAEFSTALNEAFGDHLGRLEVDGERAYFPLVASHAQHYVGTRFALVGDAAHRVHPLAGQGVNLGFADACALIAALEAARAQSADLGRRRTLRPYERERKASNLAMLAATDVLNRAFADDRAWVRAILRTGLNVTDTLPLFKTFFMHAAGAGIGQIAYGGGHGP</sequence>
<dbReference type="FunFam" id="3.50.50.60:FF:000021">
    <property type="entry name" value="Ubiquinone biosynthesis monooxygenase COQ6"/>
    <property type="match status" value="1"/>
</dbReference>
<dbReference type="InterPro" id="IPR010971">
    <property type="entry name" value="UbiH/COQ6"/>
</dbReference>
<evidence type="ECO:0000259" key="11">
    <source>
        <dbReference type="Pfam" id="PF01494"/>
    </source>
</evidence>
<evidence type="ECO:0000256" key="6">
    <source>
        <dbReference type="ARBA" id="ARBA00023002"/>
    </source>
</evidence>
<keyword evidence="4" id="KW-0285">Flavoprotein</keyword>
<evidence type="ECO:0000256" key="4">
    <source>
        <dbReference type="ARBA" id="ARBA00022630"/>
    </source>
</evidence>
<evidence type="ECO:0000256" key="7">
    <source>
        <dbReference type="ARBA" id="ARBA00023033"/>
    </source>
</evidence>
<dbReference type="GO" id="GO:0004497">
    <property type="term" value="F:monooxygenase activity"/>
    <property type="evidence" value="ECO:0007669"/>
    <property type="project" value="UniProtKB-KW"/>
</dbReference>
<dbReference type="Proteomes" id="UP000253250">
    <property type="component" value="Unassembled WGS sequence"/>
</dbReference>
<keyword evidence="10" id="KW-0812">Transmembrane</keyword>
<reference evidence="12 13" key="1">
    <citation type="submission" date="2018-02" db="EMBL/GenBank/DDBJ databases">
        <title>Insights into the biology of acidophilic members of the Acidiferrobacteraceae family derived from comparative genomic analyses.</title>
        <authorList>
            <person name="Issotta F."/>
            <person name="Thyssen C."/>
            <person name="Mena C."/>
            <person name="Moya A."/>
            <person name="Bellenberg S."/>
            <person name="Sproer C."/>
            <person name="Covarrubias P.C."/>
            <person name="Sand W."/>
            <person name="Quatrini R."/>
            <person name="Vera M."/>
        </authorList>
    </citation>
    <scope>NUCLEOTIDE SEQUENCE [LARGE SCALE GENOMIC DNA]</scope>
    <source>
        <strain evidence="13">m-1</strain>
    </source>
</reference>
<dbReference type="PROSITE" id="PS01304">
    <property type="entry name" value="UBIH"/>
    <property type="match status" value="1"/>
</dbReference>
<dbReference type="GO" id="GO:0110142">
    <property type="term" value="C:ubiquinone biosynthesis complex"/>
    <property type="evidence" value="ECO:0007669"/>
    <property type="project" value="UniProtKB-ARBA"/>
</dbReference>
<dbReference type="EMBL" id="PSYR01000001">
    <property type="protein sequence ID" value="RCN58482.1"/>
    <property type="molecule type" value="Genomic_DNA"/>
</dbReference>
<dbReference type="InterPro" id="IPR018168">
    <property type="entry name" value="Ubi_Hdrlase_CS"/>
</dbReference>
<evidence type="ECO:0000313" key="12">
    <source>
        <dbReference type="EMBL" id="RCN58482.1"/>
    </source>
</evidence>
<dbReference type="NCBIfam" id="TIGR01988">
    <property type="entry name" value="Ubi-OHases"/>
    <property type="match status" value="1"/>
</dbReference>
<feature type="domain" description="FAD-binding" evidence="11">
    <location>
        <begin position="54"/>
        <end position="387"/>
    </location>
</feature>
<keyword evidence="10" id="KW-0472">Membrane</keyword>
<evidence type="ECO:0000256" key="1">
    <source>
        <dbReference type="ARBA" id="ARBA00001974"/>
    </source>
</evidence>
<gene>
    <name evidence="12" type="ORF">C4900_01420</name>
</gene>
<dbReference type="Gene3D" id="3.50.50.60">
    <property type="entry name" value="FAD/NAD(P)-binding domain"/>
    <property type="match status" value="2"/>
</dbReference>
<evidence type="ECO:0000256" key="9">
    <source>
        <dbReference type="SAM" id="MobiDB-lite"/>
    </source>
</evidence>
<name>A0A368HGG1_9GAMM</name>
<dbReference type="GO" id="GO:0071949">
    <property type="term" value="F:FAD binding"/>
    <property type="evidence" value="ECO:0007669"/>
    <property type="project" value="InterPro"/>
</dbReference>
<evidence type="ECO:0000256" key="8">
    <source>
        <dbReference type="ARBA" id="ARBA00065734"/>
    </source>
</evidence>
<comment type="caution">
    <text evidence="12">The sequence shown here is derived from an EMBL/GenBank/DDBJ whole genome shotgun (WGS) entry which is preliminary data.</text>
</comment>
<organism evidence="12 13">
    <name type="scientific">Acidiferrobacter thiooxydans</name>
    <dbReference type="NCBI Taxonomy" id="163359"/>
    <lineage>
        <taxon>Bacteria</taxon>
        <taxon>Pseudomonadati</taxon>
        <taxon>Pseudomonadota</taxon>
        <taxon>Gammaproteobacteria</taxon>
        <taxon>Acidiferrobacterales</taxon>
        <taxon>Acidiferrobacteraceae</taxon>
        <taxon>Acidiferrobacter</taxon>
    </lineage>
</organism>
<dbReference type="GO" id="GO:0006744">
    <property type="term" value="P:ubiquinone biosynthetic process"/>
    <property type="evidence" value="ECO:0007669"/>
    <property type="project" value="UniProtKB-UniPathway"/>
</dbReference>
<dbReference type="SUPFAM" id="SSF51905">
    <property type="entry name" value="FAD/NAD(P)-binding domain"/>
    <property type="match status" value="1"/>
</dbReference>
<keyword evidence="6" id="KW-0560">Oxidoreductase</keyword>
<comment type="pathway">
    <text evidence="2">Cofactor biosynthesis; ubiquinone biosynthesis.</text>
</comment>
<comment type="subunit">
    <text evidence="8">Component of the Ubi complex metabolon, which regroups five ubiquinone biosynthesis proteins (UbiE, UbiF, UbiG, UbiH and UbiI) and two accessory factors (UbiK and the lipid-binding protein UbiJ).</text>
</comment>
<protein>
    <submittedName>
        <fullName evidence="12">2-octaprenyl-3-methyl-6-methoxy-1,4-benzoquinol hydroxylase</fullName>
    </submittedName>
</protein>
<dbReference type="InterPro" id="IPR002938">
    <property type="entry name" value="FAD-bd"/>
</dbReference>
<keyword evidence="13" id="KW-1185">Reference proteome</keyword>
<comment type="cofactor">
    <cofactor evidence="1">
        <name>FAD</name>
        <dbReference type="ChEBI" id="CHEBI:57692"/>
    </cofactor>
</comment>
<evidence type="ECO:0000256" key="3">
    <source>
        <dbReference type="ARBA" id="ARBA00005349"/>
    </source>
</evidence>
<dbReference type="AlphaFoldDB" id="A0A368HGG1"/>
<dbReference type="PRINTS" id="PR00420">
    <property type="entry name" value="RNGMNOXGNASE"/>
</dbReference>
<evidence type="ECO:0000256" key="5">
    <source>
        <dbReference type="ARBA" id="ARBA00022827"/>
    </source>
</evidence>
<dbReference type="InterPro" id="IPR051205">
    <property type="entry name" value="UbiH/COQ6_monooxygenase"/>
</dbReference>
<dbReference type="OrthoDB" id="9769565at2"/>
<evidence type="ECO:0000256" key="10">
    <source>
        <dbReference type="SAM" id="Phobius"/>
    </source>
</evidence>
<proteinExistence type="inferred from homology"/>
<dbReference type="PANTHER" id="PTHR43876">
    <property type="entry name" value="UBIQUINONE BIOSYNTHESIS MONOOXYGENASE COQ6, MITOCHONDRIAL"/>
    <property type="match status" value="1"/>
</dbReference>
<keyword evidence="7" id="KW-0503">Monooxygenase</keyword>
<accession>A0A368HGG1</accession>
<feature type="region of interest" description="Disordered" evidence="9">
    <location>
        <begin position="1"/>
        <end position="34"/>
    </location>
</feature>
<evidence type="ECO:0000313" key="13">
    <source>
        <dbReference type="Proteomes" id="UP000253250"/>
    </source>
</evidence>
<keyword evidence="5" id="KW-0274">FAD</keyword>
<comment type="similarity">
    <text evidence="3">Belongs to the UbiH/COQ6 family.</text>
</comment>
<keyword evidence="10" id="KW-1133">Transmembrane helix</keyword>
<evidence type="ECO:0000256" key="2">
    <source>
        <dbReference type="ARBA" id="ARBA00004749"/>
    </source>
</evidence>
<dbReference type="PANTHER" id="PTHR43876:SF7">
    <property type="entry name" value="UBIQUINONE BIOSYNTHESIS MONOOXYGENASE COQ6, MITOCHONDRIAL"/>
    <property type="match status" value="1"/>
</dbReference>
<feature type="transmembrane region" description="Helical" evidence="10">
    <location>
        <begin position="55"/>
        <end position="72"/>
    </location>
</feature>
<dbReference type="Pfam" id="PF01494">
    <property type="entry name" value="FAD_binding_3"/>
    <property type="match status" value="1"/>
</dbReference>